<proteinExistence type="predicted"/>
<evidence type="ECO:0000313" key="3">
    <source>
        <dbReference type="Proteomes" id="UP001187192"/>
    </source>
</evidence>
<comment type="caution">
    <text evidence="2">The sequence shown here is derived from an EMBL/GenBank/DDBJ whole genome shotgun (WGS) entry which is preliminary data.</text>
</comment>
<evidence type="ECO:0000313" key="2">
    <source>
        <dbReference type="EMBL" id="GMN52044.1"/>
    </source>
</evidence>
<accession>A0AA88DJR5</accession>
<evidence type="ECO:0000256" key="1">
    <source>
        <dbReference type="SAM" id="MobiDB-lite"/>
    </source>
</evidence>
<dbReference type="Proteomes" id="UP001187192">
    <property type="component" value="Unassembled WGS sequence"/>
</dbReference>
<organism evidence="2 3">
    <name type="scientific">Ficus carica</name>
    <name type="common">Common fig</name>
    <dbReference type="NCBI Taxonomy" id="3494"/>
    <lineage>
        <taxon>Eukaryota</taxon>
        <taxon>Viridiplantae</taxon>
        <taxon>Streptophyta</taxon>
        <taxon>Embryophyta</taxon>
        <taxon>Tracheophyta</taxon>
        <taxon>Spermatophyta</taxon>
        <taxon>Magnoliopsida</taxon>
        <taxon>eudicotyledons</taxon>
        <taxon>Gunneridae</taxon>
        <taxon>Pentapetalae</taxon>
        <taxon>rosids</taxon>
        <taxon>fabids</taxon>
        <taxon>Rosales</taxon>
        <taxon>Moraceae</taxon>
        <taxon>Ficeae</taxon>
        <taxon>Ficus</taxon>
    </lineage>
</organism>
<feature type="compositionally biased region" description="Basic and acidic residues" evidence="1">
    <location>
        <begin position="58"/>
        <end position="71"/>
    </location>
</feature>
<keyword evidence="3" id="KW-1185">Reference proteome</keyword>
<feature type="non-terminal residue" evidence="2">
    <location>
        <position position="71"/>
    </location>
</feature>
<name>A0AA88DJR5_FICCA</name>
<dbReference type="EMBL" id="BTGU01000040">
    <property type="protein sequence ID" value="GMN52044.1"/>
    <property type="molecule type" value="Genomic_DNA"/>
</dbReference>
<protein>
    <submittedName>
        <fullName evidence="2">Uncharacterized protein</fullName>
    </submittedName>
</protein>
<dbReference type="AlphaFoldDB" id="A0AA88DJR5"/>
<gene>
    <name evidence="2" type="ORF">TIFTF001_021189</name>
</gene>
<feature type="region of interest" description="Disordered" evidence="1">
    <location>
        <begin position="50"/>
        <end position="71"/>
    </location>
</feature>
<sequence>MGMGMGKHFLALSCSIAIPTYEPKLRRTELRDLVSGEQISARRLELVVEDQAEEEEERNGQREERGRGEVF</sequence>
<reference evidence="2" key="1">
    <citation type="submission" date="2023-07" db="EMBL/GenBank/DDBJ databases">
        <title>draft genome sequence of fig (Ficus carica).</title>
        <authorList>
            <person name="Takahashi T."/>
            <person name="Nishimura K."/>
        </authorList>
    </citation>
    <scope>NUCLEOTIDE SEQUENCE</scope>
</reference>